<evidence type="ECO:0000313" key="10">
    <source>
        <dbReference type="Proteomes" id="UP000320857"/>
    </source>
</evidence>
<dbReference type="Pfam" id="PF00425">
    <property type="entry name" value="Chorismate_bind"/>
    <property type="match status" value="1"/>
</dbReference>
<evidence type="ECO:0000256" key="6">
    <source>
        <dbReference type="SAM" id="MobiDB-lite"/>
    </source>
</evidence>
<dbReference type="Proteomes" id="UP000320857">
    <property type="component" value="Unassembled WGS sequence"/>
</dbReference>
<feature type="region of interest" description="Disordered" evidence="6">
    <location>
        <begin position="402"/>
        <end position="427"/>
    </location>
</feature>
<dbReference type="PANTHER" id="PTHR42839">
    <property type="entry name" value="ISOCHORISMATE SYNTHASE ENTC"/>
    <property type="match status" value="1"/>
</dbReference>
<feature type="domain" description="Chorismate-utilising enzyme C-terminal" evidence="7">
    <location>
        <begin position="128"/>
        <end position="392"/>
    </location>
</feature>
<dbReference type="Gene3D" id="3.60.120.10">
    <property type="entry name" value="Anthranilate synthase"/>
    <property type="match status" value="1"/>
</dbReference>
<feature type="compositionally biased region" description="Low complexity" evidence="6">
    <location>
        <begin position="417"/>
        <end position="427"/>
    </location>
</feature>
<evidence type="ECO:0000256" key="3">
    <source>
        <dbReference type="ARBA" id="ARBA00012824"/>
    </source>
</evidence>
<dbReference type="AlphaFoldDB" id="A0A5P0YW61"/>
<dbReference type="EC" id="5.4.4.2" evidence="3"/>
<protein>
    <recommendedName>
        <fullName evidence="3">isochorismate synthase</fullName>
        <ecNumber evidence="3">5.4.4.2</ecNumber>
    </recommendedName>
    <alternativeName>
        <fullName evidence="5">Isochorismate mutase</fullName>
    </alternativeName>
</protein>
<dbReference type="InterPro" id="IPR005801">
    <property type="entry name" value="ADC_synthase"/>
</dbReference>
<dbReference type="SUPFAM" id="SSF56322">
    <property type="entry name" value="ADC synthase"/>
    <property type="match status" value="1"/>
</dbReference>
<dbReference type="Proteomes" id="UP000517765">
    <property type="component" value="Unassembled WGS sequence"/>
</dbReference>
<dbReference type="GO" id="GO:0008909">
    <property type="term" value="F:isochorismate synthase activity"/>
    <property type="evidence" value="ECO:0007669"/>
    <property type="project" value="UniProtKB-EC"/>
</dbReference>
<keyword evidence="4 9" id="KW-0413">Isomerase</keyword>
<evidence type="ECO:0000256" key="4">
    <source>
        <dbReference type="ARBA" id="ARBA00023235"/>
    </source>
</evidence>
<sequence>MARAPLGAEHAGSPTQWLLSTPRATLVARGGDRLSAPIGPGQFAALAGAAESALRAGPAGAVVVGAIPFDETTTRAHLLLTRVERRAHQPGRRPHAVAMALQEADRPPWPPAATAGPPLPRVEDPPPAAYLSAVRDALAEIRGGTVTKVVLARTLHVSLPEGRSYRELASALVSSLARREPTAHLFSVTVSRPHPDAAGAVLVGATPETLLRRSGDLLTVTPLAGSIARDPDPAVDRARATSLLRSAKDRDEHRHVVDALQRLLAPLCRTLDIPAAPRLHATSRLWHLSTPIRARLRRPAPSSLALACVLHPTPAVCGTPTRRAAALVRAVEPVPRRYFSGLVGWMDQSGDGHWVIALRCGEADPRGLRLYAGAGIVRGSLPDAELAETGTKLATMLGALDDAHGAAPAPPSPADPLPATSPTGAPR</sequence>
<gene>
    <name evidence="9" type="ORF">FNX44_022155</name>
    <name evidence="8" type="ORF">H3147_04680</name>
</gene>
<name>A0A5P0YW61_9ACTN</name>
<evidence type="ECO:0000313" key="8">
    <source>
        <dbReference type="EMBL" id="MBB1258125.1"/>
    </source>
</evidence>
<dbReference type="InterPro" id="IPR015890">
    <property type="entry name" value="Chorismate_C"/>
</dbReference>
<keyword evidence="10" id="KW-1185">Reference proteome</keyword>
<comment type="catalytic activity">
    <reaction evidence="1">
        <text>chorismate = isochorismate</text>
        <dbReference type="Rhea" id="RHEA:18985"/>
        <dbReference type="ChEBI" id="CHEBI:29748"/>
        <dbReference type="ChEBI" id="CHEBI:29780"/>
        <dbReference type="EC" id="5.4.4.2"/>
    </reaction>
</comment>
<reference evidence="8" key="3">
    <citation type="journal article" name="Syst. Appl. Microbiol.">
        <title>Streptomyces alkaliterrae sp. nov., isolated from an alkaline soil, and emended descriptions of Streptomyces alkaliphilus, Streptomyces calidiresistens and Streptomyces durbertensis.</title>
        <authorList>
            <person name="Swiecimska M."/>
            <person name="Golinska P."/>
            <person name="Nouioui I."/>
            <person name="Wypij M."/>
            <person name="Rai M."/>
            <person name="Sangal V."/>
            <person name="Goodfellow M."/>
        </authorList>
    </citation>
    <scope>NUCLEOTIDE SEQUENCE</scope>
    <source>
        <strain evidence="8">OF8</strain>
    </source>
</reference>
<reference evidence="11" key="2">
    <citation type="submission" date="2020-05" db="EMBL/GenBank/DDBJ databases">
        <title>Classification of alakaliphilic streptomycetes isolated from an alkaline soil next to Lonar Crater, India and a proposal for the recognition of Streptomyces alkaliterrae sp. nov.</title>
        <authorList>
            <person name="Golinska P."/>
        </authorList>
    </citation>
    <scope>NUCLEOTIDE SEQUENCE [LARGE SCALE GENOMIC DNA]</scope>
    <source>
        <strain evidence="11">OF8</strain>
    </source>
</reference>
<organism evidence="9 10">
    <name type="scientific">Streptomyces alkaliterrae</name>
    <dbReference type="NCBI Taxonomy" id="2213162"/>
    <lineage>
        <taxon>Bacteria</taxon>
        <taxon>Bacillati</taxon>
        <taxon>Actinomycetota</taxon>
        <taxon>Actinomycetes</taxon>
        <taxon>Kitasatosporales</taxon>
        <taxon>Streptomycetaceae</taxon>
        <taxon>Streptomyces</taxon>
    </lineage>
</organism>
<dbReference type="GO" id="GO:0009697">
    <property type="term" value="P:salicylic acid biosynthetic process"/>
    <property type="evidence" value="ECO:0007669"/>
    <property type="project" value="TreeGrafter"/>
</dbReference>
<accession>A0A5P0YW61</accession>
<comment type="similarity">
    <text evidence="2">Belongs to the isochorismate synthase family.</text>
</comment>
<evidence type="ECO:0000259" key="7">
    <source>
        <dbReference type="Pfam" id="PF00425"/>
    </source>
</evidence>
<dbReference type="NCBIfam" id="TIGR00543">
    <property type="entry name" value="isochor_syn"/>
    <property type="match status" value="1"/>
</dbReference>
<dbReference type="PANTHER" id="PTHR42839:SF2">
    <property type="entry name" value="ISOCHORISMATE SYNTHASE ENTC"/>
    <property type="match status" value="1"/>
</dbReference>
<dbReference type="EMBL" id="JABJXA010000017">
    <property type="protein sequence ID" value="MBB1258125.1"/>
    <property type="molecule type" value="Genomic_DNA"/>
</dbReference>
<proteinExistence type="inferred from homology"/>
<dbReference type="RefSeq" id="WP_143650525.1">
    <property type="nucleotide sequence ID" value="NZ_JABJXA010000017.1"/>
</dbReference>
<dbReference type="InterPro" id="IPR004561">
    <property type="entry name" value="IsoChor_synthase"/>
</dbReference>
<comment type="caution">
    <text evidence="9">The sequence shown here is derived from an EMBL/GenBank/DDBJ whole genome shotgun (WGS) entry which is preliminary data.</text>
</comment>
<reference evidence="9 10" key="1">
    <citation type="submission" date="2019-10" db="EMBL/GenBank/DDBJ databases">
        <title>Streptomyces sp. nov., a novel actinobacterium isolated from alkaline environment.</title>
        <authorList>
            <person name="Golinska P."/>
        </authorList>
    </citation>
    <scope>NUCLEOTIDE SEQUENCE [LARGE SCALE GENOMIC DNA]</scope>
    <source>
        <strain evidence="9 10">OF1</strain>
    </source>
</reference>
<dbReference type="OrthoDB" id="9806579at2"/>
<evidence type="ECO:0000256" key="5">
    <source>
        <dbReference type="ARBA" id="ARBA00041564"/>
    </source>
</evidence>
<evidence type="ECO:0000256" key="1">
    <source>
        <dbReference type="ARBA" id="ARBA00000799"/>
    </source>
</evidence>
<evidence type="ECO:0000313" key="11">
    <source>
        <dbReference type="Proteomes" id="UP000517765"/>
    </source>
</evidence>
<dbReference type="EMBL" id="VJYK02000304">
    <property type="protein sequence ID" value="MQS04526.1"/>
    <property type="molecule type" value="Genomic_DNA"/>
</dbReference>
<evidence type="ECO:0000313" key="9">
    <source>
        <dbReference type="EMBL" id="MQS04526.1"/>
    </source>
</evidence>
<evidence type="ECO:0000256" key="2">
    <source>
        <dbReference type="ARBA" id="ARBA00005297"/>
    </source>
</evidence>